<dbReference type="InterPro" id="IPR000620">
    <property type="entry name" value="EamA_dom"/>
</dbReference>
<organism evidence="8 9">
    <name type="scientific">Trifolium pratense</name>
    <name type="common">Red clover</name>
    <dbReference type="NCBI Taxonomy" id="57577"/>
    <lineage>
        <taxon>Eukaryota</taxon>
        <taxon>Viridiplantae</taxon>
        <taxon>Streptophyta</taxon>
        <taxon>Embryophyta</taxon>
        <taxon>Tracheophyta</taxon>
        <taxon>Spermatophyta</taxon>
        <taxon>Magnoliopsida</taxon>
        <taxon>eudicotyledons</taxon>
        <taxon>Gunneridae</taxon>
        <taxon>Pentapetalae</taxon>
        <taxon>rosids</taxon>
        <taxon>fabids</taxon>
        <taxon>Fabales</taxon>
        <taxon>Fabaceae</taxon>
        <taxon>Papilionoideae</taxon>
        <taxon>50 kb inversion clade</taxon>
        <taxon>NPAAA clade</taxon>
        <taxon>Hologalegina</taxon>
        <taxon>IRL clade</taxon>
        <taxon>Trifolieae</taxon>
        <taxon>Trifolium</taxon>
    </lineage>
</organism>
<comment type="similarity">
    <text evidence="2 6">Belongs to the drug/metabolite transporter (DMT) superfamily. Plant drug/metabolite exporter (P-DME) (TC 2.A.7.4) family.</text>
</comment>
<dbReference type="Proteomes" id="UP000236291">
    <property type="component" value="Unassembled WGS sequence"/>
</dbReference>
<feature type="transmembrane region" description="Helical" evidence="6">
    <location>
        <begin position="71"/>
        <end position="89"/>
    </location>
</feature>
<dbReference type="Pfam" id="PF00892">
    <property type="entry name" value="EamA"/>
    <property type="match status" value="1"/>
</dbReference>
<accession>A0A2K3K0M0</accession>
<feature type="non-terminal residue" evidence="8">
    <location>
        <position position="119"/>
    </location>
</feature>
<dbReference type="AlphaFoldDB" id="A0A2K3K0M0"/>
<name>A0A2K3K0M0_TRIPR</name>
<evidence type="ECO:0000313" key="8">
    <source>
        <dbReference type="EMBL" id="PNX59855.1"/>
    </source>
</evidence>
<evidence type="ECO:0000256" key="5">
    <source>
        <dbReference type="ARBA" id="ARBA00023136"/>
    </source>
</evidence>
<comment type="subcellular location">
    <subcellularLocation>
        <location evidence="1 6">Membrane</location>
        <topology evidence="1 6">Multi-pass membrane protein</topology>
    </subcellularLocation>
</comment>
<dbReference type="GO" id="GO:0022857">
    <property type="term" value="F:transmembrane transporter activity"/>
    <property type="evidence" value="ECO:0007669"/>
    <property type="project" value="InterPro"/>
</dbReference>
<comment type="caution">
    <text evidence="6">Lacks conserved residue(s) required for the propagation of feature annotation.</text>
</comment>
<keyword evidence="5 6" id="KW-0472">Membrane</keyword>
<dbReference type="InterPro" id="IPR037185">
    <property type="entry name" value="EmrE-like"/>
</dbReference>
<evidence type="ECO:0000313" key="9">
    <source>
        <dbReference type="Proteomes" id="UP000236291"/>
    </source>
</evidence>
<evidence type="ECO:0000256" key="3">
    <source>
        <dbReference type="ARBA" id="ARBA00022692"/>
    </source>
</evidence>
<evidence type="ECO:0000256" key="4">
    <source>
        <dbReference type="ARBA" id="ARBA00022989"/>
    </source>
</evidence>
<keyword evidence="4 6" id="KW-1133">Transmembrane helix</keyword>
<reference evidence="8 9" key="1">
    <citation type="journal article" date="2014" name="Am. J. Bot.">
        <title>Genome assembly and annotation for red clover (Trifolium pratense; Fabaceae).</title>
        <authorList>
            <person name="Istvanek J."/>
            <person name="Jaros M."/>
            <person name="Krenek A."/>
            <person name="Repkova J."/>
        </authorList>
    </citation>
    <scope>NUCLEOTIDE SEQUENCE [LARGE SCALE GENOMIC DNA]</scope>
    <source>
        <strain evidence="9">cv. Tatra</strain>
        <tissue evidence="8">Young leaves</tissue>
    </source>
</reference>
<proteinExistence type="inferred from homology"/>
<dbReference type="EMBL" id="ASHM01081537">
    <property type="protein sequence ID" value="PNX59855.1"/>
    <property type="molecule type" value="Genomic_DNA"/>
</dbReference>
<reference evidence="8 9" key="2">
    <citation type="journal article" date="2017" name="Front. Plant Sci.">
        <title>Gene Classification and Mining of Molecular Markers Useful in Red Clover (Trifolium pratense) Breeding.</title>
        <authorList>
            <person name="Istvanek J."/>
            <person name="Dluhosova J."/>
            <person name="Dluhos P."/>
            <person name="Patkova L."/>
            <person name="Nedelnik J."/>
            <person name="Repkova J."/>
        </authorList>
    </citation>
    <scope>NUCLEOTIDE SEQUENCE [LARGE SCALE GENOMIC DNA]</scope>
    <source>
        <strain evidence="9">cv. Tatra</strain>
        <tissue evidence="8">Young leaves</tissue>
    </source>
</reference>
<evidence type="ECO:0000256" key="1">
    <source>
        <dbReference type="ARBA" id="ARBA00004141"/>
    </source>
</evidence>
<comment type="caution">
    <text evidence="8">The sequence shown here is derived from an EMBL/GenBank/DDBJ whole genome shotgun (WGS) entry which is preliminary data.</text>
</comment>
<evidence type="ECO:0000256" key="6">
    <source>
        <dbReference type="RuleBase" id="RU363077"/>
    </source>
</evidence>
<evidence type="ECO:0000259" key="7">
    <source>
        <dbReference type="Pfam" id="PF00892"/>
    </source>
</evidence>
<dbReference type="PANTHER" id="PTHR31218">
    <property type="entry name" value="WAT1-RELATED PROTEIN"/>
    <property type="match status" value="1"/>
</dbReference>
<evidence type="ECO:0000256" key="2">
    <source>
        <dbReference type="ARBA" id="ARBA00007635"/>
    </source>
</evidence>
<dbReference type="SUPFAM" id="SSF103481">
    <property type="entry name" value="Multidrug resistance efflux transporter EmrE"/>
    <property type="match status" value="1"/>
</dbReference>
<keyword evidence="3 6" id="KW-0812">Transmembrane</keyword>
<dbReference type="STRING" id="57577.A0A2K3K0M0"/>
<feature type="transmembrane region" description="Helical" evidence="6">
    <location>
        <begin position="95"/>
        <end position="118"/>
    </location>
</feature>
<feature type="transmembrane region" description="Helical" evidence="6">
    <location>
        <begin position="36"/>
        <end position="59"/>
    </location>
</feature>
<sequence>MVSEGAIVTAAMVAAQFLEMGSNTLLKSATNDGMSIFVFTFYSNLLALCFLLPSTFFYYRKRAPPPIPTSIFFRMFLLSCLSTTVQILMNTGIGYSSPTLASAMIDLVPAFTFILAVIS</sequence>
<protein>
    <recommendedName>
        <fullName evidence="6">WAT1-related protein</fullName>
    </recommendedName>
</protein>
<dbReference type="GO" id="GO:0016020">
    <property type="term" value="C:membrane"/>
    <property type="evidence" value="ECO:0007669"/>
    <property type="project" value="UniProtKB-SubCell"/>
</dbReference>
<feature type="domain" description="EamA" evidence="7">
    <location>
        <begin position="20"/>
        <end position="118"/>
    </location>
</feature>
<dbReference type="InterPro" id="IPR030184">
    <property type="entry name" value="WAT1-related"/>
</dbReference>
<gene>
    <name evidence="8" type="ORF">L195_g051630</name>
</gene>